<evidence type="ECO:0000313" key="5">
    <source>
        <dbReference type="Proteomes" id="UP000254603"/>
    </source>
</evidence>
<reference evidence="4 5" key="1">
    <citation type="submission" date="2018-06" db="EMBL/GenBank/DDBJ databases">
        <authorList>
            <consortium name="Pathogen Informatics"/>
            <person name="Doyle S."/>
        </authorList>
    </citation>
    <scope>NUCLEOTIDE SEQUENCE [LARGE SCALE GENOMIC DNA]</scope>
    <source>
        <strain evidence="4 5">NCTC11997</strain>
    </source>
</reference>
<keyword evidence="1" id="KW-0472">Membrane</keyword>
<dbReference type="AlphaFoldDB" id="A0A378XJ45"/>
<feature type="domain" description="Mce/MlaD" evidence="2">
    <location>
        <begin position="39"/>
        <end position="115"/>
    </location>
</feature>
<keyword evidence="1" id="KW-1133">Transmembrane helix</keyword>
<dbReference type="OrthoDB" id="5294672at2"/>
<dbReference type="EMBL" id="UGSB01000001">
    <property type="protein sequence ID" value="SUA57781.1"/>
    <property type="molecule type" value="Genomic_DNA"/>
</dbReference>
<protein>
    <submittedName>
        <fullName evidence="3 4">MCE family protein</fullName>
    </submittedName>
</protein>
<evidence type="ECO:0000256" key="1">
    <source>
        <dbReference type="SAM" id="Phobius"/>
    </source>
</evidence>
<dbReference type="PANTHER" id="PTHR36698:SF2">
    <property type="entry name" value="MCE_MLAD DOMAIN-CONTAINING PROTEIN"/>
    <property type="match status" value="1"/>
</dbReference>
<name>A0A378XJ45_9BURK</name>
<dbReference type="EMBL" id="CP065725">
    <property type="protein sequence ID" value="QPT39852.1"/>
    <property type="molecule type" value="Genomic_DNA"/>
</dbReference>
<accession>A0A378XJ45</accession>
<dbReference type="Proteomes" id="UP000254603">
    <property type="component" value="Unassembled WGS sequence"/>
</dbReference>
<dbReference type="STRING" id="1122619.GCA_000373745_00266"/>
<evidence type="ECO:0000259" key="2">
    <source>
        <dbReference type="Pfam" id="PF02470"/>
    </source>
</evidence>
<dbReference type="Gene3D" id="1.10.287.950">
    <property type="entry name" value="Methyl-accepting chemotaxis protein"/>
    <property type="match status" value="1"/>
</dbReference>
<evidence type="ECO:0000313" key="6">
    <source>
        <dbReference type="Proteomes" id="UP000594903"/>
    </source>
</evidence>
<dbReference type="Proteomes" id="UP000594903">
    <property type="component" value="Chromosome"/>
</dbReference>
<dbReference type="RefSeq" id="WP_018573445.1">
    <property type="nucleotide sequence ID" value="NZ_CP065725.1"/>
</dbReference>
<organism evidence="4 5">
    <name type="scientific">Oligella ureolytica</name>
    <dbReference type="NCBI Taxonomy" id="90244"/>
    <lineage>
        <taxon>Bacteria</taxon>
        <taxon>Pseudomonadati</taxon>
        <taxon>Pseudomonadota</taxon>
        <taxon>Betaproteobacteria</taxon>
        <taxon>Burkholderiales</taxon>
        <taxon>Alcaligenaceae</taxon>
        <taxon>Oligella</taxon>
    </lineage>
</organism>
<proteinExistence type="predicted"/>
<keyword evidence="6" id="KW-1185">Reference proteome</keyword>
<dbReference type="Pfam" id="PF02470">
    <property type="entry name" value="MlaD"/>
    <property type="match status" value="1"/>
</dbReference>
<evidence type="ECO:0000313" key="4">
    <source>
        <dbReference type="EMBL" id="SUA57781.1"/>
    </source>
</evidence>
<gene>
    <name evidence="3" type="ORF">I6G29_12170</name>
    <name evidence="4" type="ORF">NCTC11997_02508</name>
</gene>
<sequence>MEPNARHVLIGLFTVIISVGIIGAVVILGKFTTSQNWQYYIVQFNESVSGLSGGSSVEYSGLRIGEVERLELQDNPNIVNAYIKIQESVEIQSDVKAMLSLVGITGQSVIALSGGSKEAERLVGTRDHRAIIYATPSPLSQLFSSGEGLVSSMSESLVGVKKLLSDENVEHIGQILANIEVVTSSVAAEGDSIQSVIREADQLLANANAAVNLFKDFNTGVNKLVNEQGTKALDSMVIALESVKHAAENIKTLVERSQGKLSTGLDGLEQVGPALNEFRRGMNTFNNLLRDFSESPGRFILEGEQLQEYKAW</sequence>
<dbReference type="InterPro" id="IPR003399">
    <property type="entry name" value="Mce/MlaD"/>
</dbReference>
<feature type="transmembrane region" description="Helical" evidence="1">
    <location>
        <begin position="7"/>
        <end position="28"/>
    </location>
</feature>
<reference evidence="3 6" key="2">
    <citation type="submission" date="2020-12" db="EMBL/GenBank/DDBJ databases">
        <title>FDA dAtabase for Regulatory Grade micrObial Sequences (FDA-ARGOS): Supporting development and validation of Infectious Disease Dx tests.</title>
        <authorList>
            <person name="Sproer C."/>
            <person name="Gronow S."/>
            <person name="Severitt S."/>
            <person name="Schroder I."/>
            <person name="Tallon L."/>
            <person name="Sadzewicz L."/>
            <person name="Zhao X."/>
            <person name="Boylan J."/>
            <person name="Ott S."/>
            <person name="Bowen H."/>
            <person name="Vavikolanu K."/>
            <person name="Mehta A."/>
            <person name="Aluvathingal J."/>
            <person name="Nadendla S."/>
            <person name="Lowell S."/>
            <person name="Myers T."/>
            <person name="Yan Y."/>
            <person name="Sichtig H."/>
        </authorList>
    </citation>
    <scope>NUCLEOTIDE SEQUENCE [LARGE SCALE GENOMIC DNA]</scope>
    <source>
        <strain evidence="3 6">FDAARGOS_872</strain>
    </source>
</reference>
<evidence type="ECO:0000313" key="3">
    <source>
        <dbReference type="EMBL" id="QPT39852.1"/>
    </source>
</evidence>
<keyword evidence="1" id="KW-0812">Transmembrane</keyword>
<dbReference type="PANTHER" id="PTHR36698">
    <property type="entry name" value="BLL5892 PROTEIN"/>
    <property type="match status" value="1"/>
</dbReference>